<dbReference type="RefSeq" id="WP_196608295.1">
    <property type="nucleotide sequence ID" value="NZ_VRYY01000073.1"/>
</dbReference>
<dbReference type="Proteomes" id="UP001194469">
    <property type="component" value="Unassembled WGS sequence"/>
</dbReference>
<proteinExistence type="predicted"/>
<evidence type="ECO:0000256" key="1">
    <source>
        <dbReference type="PROSITE-ProRule" id="PRU00110"/>
    </source>
</evidence>
<protein>
    <submittedName>
        <fullName evidence="3">Hpt domain-containing protein</fullName>
    </submittedName>
</protein>
<gene>
    <name evidence="3" type="ORF">FVW20_03365</name>
</gene>
<dbReference type="EMBL" id="VRYY01000073">
    <property type="protein sequence ID" value="MBG3876089.1"/>
    <property type="molecule type" value="Genomic_DNA"/>
</dbReference>
<comment type="caution">
    <text evidence="3">The sequence shown here is derived from an EMBL/GenBank/DDBJ whole genome shotgun (WGS) entry which is preliminary data.</text>
</comment>
<accession>A0ABS0J113</accession>
<feature type="domain" description="HPt" evidence="2">
    <location>
        <begin position="22"/>
        <end position="119"/>
    </location>
</feature>
<evidence type="ECO:0000259" key="2">
    <source>
        <dbReference type="PROSITE" id="PS50894"/>
    </source>
</evidence>
<keyword evidence="4" id="KW-1185">Reference proteome</keyword>
<dbReference type="Gene3D" id="1.20.120.160">
    <property type="entry name" value="HPT domain"/>
    <property type="match status" value="1"/>
</dbReference>
<reference evidence="3 4" key="1">
    <citation type="submission" date="2019-08" db="EMBL/GenBank/DDBJ databases">
        <authorList>
            <person name="Luo N."/>
        </authorList>
    </citation>
    <scope>NUCLEOTIDE SEQUENCE [LARGE SCALE GENOMIC DNA]</scope>
    <source>
        <strain evidence="3 4">NCIMB 9442</strain>
    </source>
</reference>
<dbReference type="PROSITE" id="PS50894">
    <property type="entry name" value="HPT"/>
    <property type="match status" value="1"/>
</dbReference>
<dbReference type="InterPro" id="IPR008207">
    <property type="entry name" value="Sig_transdc_His_kin_Hpt_dom"/>
</dbReference>
<keyword evidence="1" id="KW-0597">Phosphoprotein</keyword>
<organism evidence="3 4">
    <name type="scientific">Nitratidesulfovibrio oxamicus</name>
    <dbReference type="NCBI Taxonomy" id="32016"/>
    <lineage>
        <taxon>Bacteria</taxon>
        <taxon>Pseudomonadati</taxon>
        <taxon>Thermodesulfobacteriota</taxon>
        <taxon>Desulfovibrionia</taxon>
        <taxon>Desulfovibrionales</taxon>
        <taxon>Desulfovibrionaceae</taxon>
        <taxon>Nitratidesulfovibrio</taxon>
    </lineage>
</organism>
<sequence length="121" mass="13298">MSQSPLPPVFDIDGVLHRLQGDREFLTLLLDTFLPDFADRLARMQTALGEGRLADLARLAHSLKGASATIGASRLHHRAAALDQACRDENLAVARLEWLGLLEDADVTREQIGAWLTANRT</sequence>
<evidence type="ECO:0000313" key="4">
    <source>
        <dbReference type="Proteomes" id="UP001194469"/>
    </source>
</evidence>
<dbReference type="InterPro" id="IPR036641">
    <property type="entry name" value="HPT_dom_sf"/>
</dbReference>
<dbReference type="SUPFAM" id="SSF47226">
    <property type="entry name" value="Histidine-containing phosphotransfer domain, HPT domain"/>
    <property type="match status" value="1"/>
</dbReference>
<feature type="modified residue" description="Phosphohistidine" evidence="1">
    <location>
        <position position="61"/>
    </location>
</feature>
<name>A0ABS0J113_9BACT</name>
<evidence type="ECO:0000313" key="3">
    <source>
        <dbReference type="EMBL" id="MBG3876089.1"/>
    </source>
</evidence>
<dbReference type="Pfam" id="PF01627">
    <property type="entry name" value="Hpt"/>
    <property type="match status" value="1"/>
</dbReference>